<keyword evidence="4" id="KW-0808">Transferase</keyword>
<comment type="catalytic activity">
    <reaction evidence="1">
        <text>D-fructose 6-phosphate + L-glutamine = D-glucosamine 6-phosphate + L-glutamate</text>
        <dbReference type="Rhea" id="RHEA:13237"/>
        <dbReference type="ChEBI" id="CHEBI:29985"/>
        <dbReference type="ChEBI" id="CHEBI:58359"/>
        <dbReference type="ChEBI" id="CHEBI:58725"/>
        <dbReference type="ChEBI" id="CHEBI:61527"/>
        <dbReference type="EC" id="2.6.1.16"/>
    </reaction>
</comment>
<dbReference type="InterPro" id="IPR046348">
    <property type="entry name" value="SIS_dom_sf"/>
</dbReference>
<dbReference type="GO" id="GO:0097367">
    <property type="term" value="F:carbohydrate derivative binding"/>
    <property type="evidence" value="ECO:0007669"/>
    <property type="project" value="InterPro"/>
</dbReference>
<reference evidence="8 9" key="1">
    <citation type="submission" date="2013-08" db="EMBL/GenBank/DDBJ databases">
        <title>The genome sequence of Skermanella stibiiresistens.</title>
        <authorList>
            <person name="Zhu W."/>
            <person name="Wang G."/>
        </authorList>
    </citation>
    <scope>NUCLEOTIDE SEQUENCE [LARGE SCALE GENOMIC DNA]</scope>
    <source>
        <strain evidence="8 9">SB22</strain>
    </source>
</reference>
<dbReference type="Proteomes" id="UP000019486">
    <property type="component" value="Unassembled WGS sequence"/>
</dbReference>
<dbReference type="PANTHER" id="PTHR10937:SF0">
    <property type="entry name" value="GLUTAMINE--FRUCTOSE-6-PHOSPHATE TRANSAMINASE (ISOMERIZING)"/>
    <property type="match status" value="1"/>
</dbReference>
<evidence type="ECO:0000256" key="1">
    <source>
        <dbReference type="ARBA" id="ARBA00001031"/>
    </source>
</evidence>
<keyword evidence="4" id="KW-0032">Aminotransferase</keyword>
<feature type="domain" description="SIS" evidence="7">
    <location>
        <begin position="57"/>
        <end position="197"/>
    </location>
</feature>
<dbReference type="GO" id="GO:0006002">
    <property type="term" value="P:fructose 6-phosphate metabolic process"/>
    <property type="evidence" value="ECO:0007669"/>
    <property type="project" value="TreeGrafter"/>
</dbReference>
<accession>W9H3V9</accession>
<dbReference type="GO" id="GO:0006047">
    <property type="term" value="P:UDP-N-acetylglucosamine metabolic process"/>
    <property type="evidence" value="ECO:0007669"/>
    <property type="project" value="TreeGrafter"/>
</dbReference>
<keyword evidence="9" id="KW-1185">Reference proteome</keyword>
<dbReference type="PANTHER" id="PTHR10937">
    <property type="entry name" value="GLUCOSAMINE--FRUCTOSE-6-PHOSPHATE AMINOTRANSFERASE, ISOMERIZING"/>
    <property type="match status" value="1"/>
</dbReference>
<comment type="caution">
    <text evidence="8">The sequence shown here is derived from an EMBL/GenBank/DDBJ whole genome shotgun (WGS) entry which is preliminary data.</text>
</comment>
<evidence type="ECO:0000259" key="7">
    <source>
        <dbReference type="PROSITE" id="PS51464"/>
    </source>
</evidence>
<dbReference type="InterPro" id="IPR001347">
    <property type="entry name" value="SIS_dom"/>
</dbReference>
<dbReference type="OrthoDB" id="7808879at2"/>
<dbReference type="Gene3D" id="3.40.50.10490">
    <property type="entry name" value="Glucose-6-phosphate isomerase like protein, domain 1"/>
    <property type="match status" value="2"/>
</dbReference>
<evidence type="ECO:0000256" key="4">
    <source>
        <dbReference type="ARBA" id="ARBA00022576"/>
    </source>
</evidence>
<dbReference type="GO" id="GO:0006487">
    <property type="term" value="P:protein N-linked glycosylation"/>
    <property type="evidence" value="ECO:0007669"/>
    <property type="project" value="TreeGrafter"/>
</dbReference>
<dbReference type="PROSITE" id="PS51464">
    <property type="entry name" value="SIS"/>
    <property type="match status" value="2"/>
</dbReference>
<evidence type="ECO:0000256" key="2">
    <source>
        <dbReference type="ARBA" id="ARBA00012916"/>
    </source>
</evidence>
<evidence type="ECO:0000256" key="5">
    <source>
        <dbReference type="ARBA" id="ARBA00022962"/>
    </source>
</evidence>
<name>W9H3V9_9PROT</name>
<dbReference type="Pfam" id="PF01380">
    <property type="entry name" value="SIS"/>
    <property type="match status" value="1"/>
</dbReference>
<feature type="domain" description="SIS" evidence="7">
    <location>
        <begin position="229"/>
        <end position="368"/>
    </location>
</feature>
<dbReference type="STRING" id="1385369.N825_33660"/>
<dbReference type="SUPFAM" id="SSF53697">
    <property type="entry name" value="SIS domain"/>
    <property type="match status" value="1"/>
</dbReference>
<dbReference type="EC" id="2.6.1.16" evidence="2"/>
<dbReference type="EMBL" id="AVFL01000006">
    <property type="protein sequence ID" value="EWY40880.1"/>
    <property type="molecule type" value="Genomic_DNA"/>
</dbReference>
<protein>
    <recommendedName>
        <fullName evidence="3">Glutamine--fructose-6-phosphate aminotransferase [isomerizing]</fullName>
        <ecNumber evidence="2">2.6.1.16</ecNumber>
    </recommendedName>
</protein>
<keyword evidence="5" id="KW-0315">Glutamine amidotransferase</keyword>
<evidence type="ECO:0000256" key="6">
    <source>
        <dbReference type="SAM" id="MobiDB-lite"/>
    </source>
</evidence>
<proteinExistence type="predicted"/>
<feature type="region of interest" description="Disordered" evidence="6">
    <location>
        <begin position="1"/>
        <end position="22"/>
    </location>
</feature>
<dbReference type="RefSeq" id="WP_037450795.1">
    <property type="nucleotide sequence ID" value="NZ_AVFL01000006.1"/>
</dbReference>
<dbReference type="PATRIC" id="fig|1385369.3.peg.2174"/>
<organism evidence="8 9">
    <name type="scientific">Skermanella stibiiresistens SB22</name>
    <dbReference type="NCBI Taxonomy" id="1385369"/>
    <lineage>
        <taxon>Bacteria</taxon>
        <taxon>Pseudomonadati</taxon>
        <taxon>Pseudomonadota</taxon>
        <taxon>Alphaproteobacteria</taxon>
        <taxon>Rhodospirillales</taxon>
        <taxon>Azospirillaceae</taxon>
        <taxon>Skermanella</taxon>
    </lineage>
</organism>
<dbReference type="AlphaFoldDB" id="W9H3V9"/>
<dbReference type="GO" id="GO:0004360">
    <property type="term" value="F:glutamine-fructose-6-phosphate transaminase (isomerizing) activity"/>
    <property type="evidence" value="ECO:0007669"/>
    <property type="project" value="UniProtKB-EC"/>
</dbReference>
<evidence type="ECO:0000256" key="3">
    <source>
        <dbReference type="ARBA" id="ARBA00016090"/>
    </source>
</evidence>
<sequence length="375" mass="38670">MTDFASRLKALTSEPSRDTATDPNRLARVERTGTEMTGQGTAIRATLAAASGAIQEIAERANRCHVDRIVIAGCGDSWFAGAAVRHALETMTGLPVEAAQALDFAAYGSSAANARTLAIGISSGGNTPAVMRALQAAAARGAFAVGISNTPDSPILNQFDGGLIVHATRKGWPTQSTSATMALLVALGAELRTDAGDATARATIKSELARLPGMMDQLCADLDGQMKAVAERFAAANLMLFAGLGPNLAAAAIGAAKVRELSPIHAYAIPLEEYHHYRSQKAGDPLFLIATDAASAERALDTALVGEAVGGRIVAVLSHAAPDIEARVEEVVRVPATPPALAALLSVVPLHLFAYHFAKARAALQLGAPQSSPSA</sequence>
<gene>
    <name evidence="8" type="ORF">N825_33660</name>
</gene>
<evidence type="ECO:0000313" key="9">
    <source>
        <dbReference type="Proteomes" id="UP000019486"/>
    </source>
</evidence>
<evidence type="ECO:0000313" key="8">
    <source>
        <dbReference type="EMBL" id="EWY40880.1"/>
    </source>
</evidence>